<evidence type="ECO:0000313" key="1">
    <source>
        <dbReference type="EMBL" id="MXU94867.1"/>
    </source>
</evidence>
<reference evidence="1" key="1">
    <citation type="submission" date="2019-12" db="EMBL/GenBank/DDBJ databases">
        <title>An insight into the sialome of adult female Ixodes ricinus ticks feeding for 6 days.</title>
        <authorList>
            <person name="Perner J."/>
            <person name="Ribeiro J.M.C."/>
        </authorList>
    </citation>
    <scope>NUCLEOTIDE SEQUENCE</scope>
    <source>
        <strain evidence="1">Semi-engorged</strain>
        <tissue evidence="1">Salivary glands</tissue>
    </source>
</reference>
<sequence length="172" mass="18448">MEVDVGYLGHKLLRFLFHLVVLAEPQFHLLDANVVPLEAMRRREHPLVVEETATAERFAQVSPEHHLPGIGTLGGVHAANDLSVFDVGLAHVGSPSERDAADFLDVHPGHDPEQRRFLHAAVEPLVRGHAGVDGRVLGHGVADVDEAVAQVPVPGTGREGQAVAQPRDAHVG</sequence>
<protein>
    <submittedName>
        <fullName evidence="1">Putative secreted protein</fullName>
    </submittedName>
</protein>
<accession>A0A6B0UYD0</accession>
<dbReference type="EMBL" id="GIFC01012784">
    <property type="protein sequence ID" value="MXU94867.1"/>
    <property type="molecule type" value="Transcribed_RNA"/>
</dbReference>
<name>A0A6B0UYD0_IXORI</name>
<dbReference type="AlphaFoldDB" id="A0A6B0UYD0"/>
<organism evidence="1">
    <name type="scientific">Ixodes ricinus</name>
    <name type="common">Common tick</name>
    <name type="synonym">Acarus ricinus</name>
    <dbReference type="NCBI Taxonomy" id="34613"/>
    <lineage>
        <taxon>Eukaryota</taxon>
        <taxon>Metazoa</taxon>
        <taxon>Ecdysozoa</taxon>
        <taxon>Arthropoda</taxon>
        <taxon>Chelicerata</taxon>
        <taxon>Arachnida</taxon>
        <taxon>Acari</taxon>
        <taxon>Parasitiformes</taxon>
        <taxon>Ixodida</taxon>
        <taxon>Ixodoidea</taxon>
        <taxon>Ixodidae</taxon>
        <taxon>Ixodinae</taxon>
        <taxon>Ixodes</taxon>
    </lineage>
</organism>
<proteinExistence type="predicted"/>